<evidence type="ECO:0000256" key="3">
    <source>
        <dbReference type="ARBA" id="ARBA00022989"/>
    </source>
</evidence>
<feature type="transmembrane region" description="Helical" evidence="7">
    <location>
        <begin position="96"/>
        <end position="119"/>
    </location>
</feature>
<feature type="domain" description="Rhodopsin" evidence="8">
    <location>
        <begin position="38"/>
        <end position="284"/>
    </location>
</feature>
<evidence type="ECO:0000256" key="6">
    <source>
        <dbReference type="SAM" id="MobiDB-lite"/>
    </source>
</evidence>
<protein>
    <recommendedName>
        <fullName evidence="8">Rhodopsin domain-containing protein</fullName>
    </recommendedName>
</protein>
<evidence type="ECO:0000313" key="10">
    <source>
        <dbReference type="Proteomes" id="UP000286045"/>
    </source>
</evidence>
<accession>A0A439DI47</accession>
<dbReference type="InterPro" id="IPR052337">
    <property type="entry name" value="SAT4-like"/>
</dbReference>
<dbReference type="InterPro" id="IPR049326">
    <property type="entry name" value="Rhodopsin_dom_fungi"/>
</dbReference>
<dbReference type="Pfam" id="PF20684">
    <property type="entry name" value="Fung_rhodopsin"/>
    <property type="match status" value="1"/>
</dbReference>
<gene>
    <name evidence="9" type="ORF">EKO27_g1045</name>
</gene>
<dbReference type="PANTHER" id="PTHR33048">
    <property type="entry name" value="PTH11-LIKE INTEGRAL MEMBRANE PROTEIN (AFU_ORTHOLOGUE AFUA_5G11245)"/>
    <property type="match status" value="1"/>
</dbReference>
<comment type="similarity">
    <text evidence="5">Belongs to the SAT4 family.</text>
</comment>
<keyword evidence="3 7" id="KW-1133">Transmembrane helix</keyword>
<feature type="transmembrane region" description="Helical" evidence="7">
    <location>
        <begin position="185"/>
        <end position="207"/>
    </location>
</feature>
<keyword evidence="10" id="KW-1185">Reference proteome</keyword>
<feature type="transmembrane region" description="Helical" evidence="7">
    <location>
        <begin position="53"/>
        <end position="76"/>
    </location>
</feature>
<dbReference type="EMBL" id="RYZI01000014">
    <property type="protein sequence ID" value="RWA14076.1"/>
    <property type="molecule type" value="Genomic_DNA"/>
</dbReference>
<dbReference type="GO" id="GO:0016020">
    <property type="term" value="C:membrane"/>
    <property type="evidence" value="ECO:0007669"/>
    <property type="project" value="UniProtKB-SubCell"/>
</dbReference>
<comment type="subcellular location">
    <subcellularLocation>
        <location evidence="1">Membrane</location>
        <topology evidence="1">Multi-pass membrane protein</topology>
    </subcellularLocation>
</comment>
<feature type="transmembrane region" description="Helical" evidence="7">
    <location>
        <begin position="131"/>
        <end position="149"/>
    </location>
</feature>
<dbReference type="PANTHER" id="PTHR33048:SF47">
    <property type="entry name" value="INTEGRAL MEMBRANE PROTEIN-RELATED"/>
    <property type="match status" value="1"/>
</dbReference>
<feature type="transmembrane region" description="Helical" evidence="7">
    <location>
        <begin position="20"/>
        <end position="41"/>
    </location>
</feature>
<name>A0A439DI47_9PEZI</name>
<dbReference type="AlphaFoldDB" id="A0A439DI47"/>
<evidence type="ECO:0000256" key="1">
    <source>
        <dbReference type="ARBA" id="ARBA00004141"/>
    </source>
</evidence>
<keyword evidence="2 7" id="KW-0812">Transmembrane</keyword>
<evidence type="ECO:0000313" key="9">
    <source>
        <dbReference type="EMBL" id="RWA14076.1"/>
    </source>
</evidence>
<evidence type="ECO:0000256" key="4">
    <source>
        <dbReference type="ARBA" id="ARBA00023136"/>
    </source>
</evidence>
<evidence type="ECO:0000259" key="8">
    <source>
        <dbReference type="Pfam" id="PF20684"/>
    </source>
</evidence>
<feature type="transmembrane region" description="Helical" evidence="7">
    <location>
        <begin position="219"/>
        <end position="237"/>
    </location>
</feature>
<keyword evidence="4 7" id="KW-0472">Membrane</keyword>
<feature type="region of interest" description="Disordered" evidence="6">
    <location>
        <begin position="334"/>
        <end position="354"/>
    </location>
</feature>
<dbReference type="STRING" id="363999.A0A439DI47"/>
<proteinExistence type="inferred from homology"/>
<sequence length="354" mass="39552">MNGYQSTALGDDERHEVALSYGTIIGTGALNLLICGGRLFTRAFVTKTFGIDDWACLVALAFTTTFNIIGLVIITVGSGRHVTHVSTPELTLWFKLYYTCTALSVFIALVVKTSLILCLRRLFPQTYIEKWTPAFLGAMVVITISFVFVDVFQCNPPKYVYELQFVMAPDRAKHCLPPNTVYNVFLFQAILFFTIDIIILLMPAPVVWSLNIRQRHKGLIVLLISVPAIIACIAPTLRFQSLDFLKSQDTDITFHSASALYWQAIEYNLGMIAGSIGSLKPLFIRLGAIGRVYLAKAKLSSSYKLEESAHDDSLPKKSSAFRVQGDSVLNDTVYNEDEWDPNRPSARYRSLAPR</sequence>
<evidence type="ECO:0000256" key="2">
    <source>
        <dbReference type="ARBA" id="ARBA00022692"/>
    </source>
</evidence>
<evidence type="ECO:0000256" key="5">
    <source>
        <dbReference type="ARBA" id="ARBA00038359"/>
    </source>
</evidence>
<organism evidence="9 10">
    <name type="scientific">Xylaria grammica</name>
    <dbReference type="NCBI Taxonomy" id="363999"/>
    <lineage>
        <taxon>Eukaryota</taxon>
        <taxon>Fungi</taxon>
        <taxon>Dikarya</taxon>
        <taxon>Ascomycota</taxon>
        <taxon>Pezizomycotina</taxon>
        <taxon>Sordariomycetes</taxon>
        <taxon>Xylariomycetidae</taxon>
        <taxon>Xylariales</taxon>
        <taxon>Xylariaceae</taxon>
        <taxon>Xylaria</taxon>
    </lineage>
</organism>
<reference evidence="9 10" key="1">
    <citation type="submission" date="2018-12" db="EMBL/GenBank/DDBJ databases">
        <title>Draft genome sequence of Xylaria grammica IHI A82.</title>
        <authorList>
            <person name="Buettner E."/>
            <person name="Kellner H."/>
        </authorList>
    </citation>
    <scope>NUCLEOTIDE SEQUENCE [LARGE SCALE GENOMIC DNA]</scope>
    <source>
        <strain evidence="9 10">IHI A82</strain>
    </source>
</reference>
<evidence type="ECO:0000256" key="7">
    <source>
        <dbReference type="SAM" id="Phobius"/>
    </source>
</evidence>
<comment type="caution">
    <text evidence="9">The sequence shown here is derived from an EMBL/GenBank/DDBJ whole genome shotgun (WGS) entry which is preliminary data.</text>
</comment>
<dbReference type="Proteomes" id="UP000286045">
    <property type="component" value="Unassembled WGS sequence"/>
</dbReference>